<evidence type="ECO:0000259" key="6">
    <source>
        <dbReference type="Pfam" id="PF07687"/>
    </source>
</evidence>
<feature type="active site" description="Proton acceptor" evidence="5">
    <location>
        <position position="172"/>
    </location>
</feature>
<dbReference type="InterPro" id="IPR001261">
    <property type="entry name" value="ArgE/DapE_CS"/>
</dbReference>
<dbReference type="Pfam" id="PF01546">
    <property type="entry name" value="Peptidase_M20"/>
    <property type="match status" value="1"/>
</dbReference>
<dbReference type="AlphaFoldDB" id="A0A3M0CTG5"/>
<dbReference type="InParanoid" id="A0A3M0CTG5"/>
<sequence>MTDFMDTLPAPHQCRDALARIDGREGELIDTLIAWSAVNSGSRNSEGIAVMDGLVRTHAGDLGAELTAVSLRDTETVNALGQVERVPNAPALSIAKRSGANRRVLLTGHLDTVFPKEDSFQSARWTGDGILNGPGVADMKGGILVMLEALRAFEESPLAGRLDWEVILSPDEETGSLASAPLLADRAKTADIGLTYEPALADGTLAGARKGSGNYTLVVEGRSAHAGREFHSGRNAVVHLSRIVADLAALTGARDGLTVNPAVIHGGSAPNVVPDLAWCRFNVRLEQSDDAGWLAATLSDLVRRHEQEDGFHVRLHGGVNRPPKPLSQANRLLMDRVRDCGAALGIGIDYKPTGGCCEGNNLAAAGLPNVDTLGVRGGKIHSHDEFMIAASLTERARLSALILMAIAAGRFDDVLQERRTDSAA</sequence>
<evidence type="ECO:0000256" key="5">
    <source>
        <dbReference type="PIRSR" id="PIRSR037238-1"/>
    </source>
</evidence>
<comment type="caution">
    <text evidence="7">The sequence shown here is derived from an EMBL/GenBank/DDBJ whole genome shotgun (WGS) entry which is preliminary data.</text>
</comment>
<keyword evidence="7" id="KW-0645">Protease</keyword>
<evidence type="ECO:0000256" key="3">
    <source>
        <dbReference type="ARBA" id="ARBA00022801"/>
    </source>
</evidence>
<dbReference type="PANTHER" id="PTHR43808">
    <property type="entry name" value="ACETYLORNITHINE DEACETYLASE"/>
    <property type="match status" value="1"/>
</dbReference>
<dbReference type="PANTHER" id="PTHR43808:SF9">
    <property type="entry name" value="BLL0789 PROTEIN"/>
    <property type="match status" value="1"/>
</dbReference>
<organism evidence="7 8">
    <name type="scientific">Eilatimonas milleporae</name>
    <dbReference type="NCBI Taxonomy" id="911205"/>
    <lineage>
        <taxon>Bacteria</taxon>
        <taxon>Pseudomonadati</taxon>
        <taxon>Pseudomonadota</taxon>
        <taxon>Alphaproteobacteria</taxon>
        <taxon>Kordiimonadales</taxon>
        <taxon>Kordiimonadaceae</taxon>
        <taxon>Eilatimonas</taxon>
    </lineage>
</organism>
<gene>
    <name evidence="7" type="ORF">BXY39_0833</name>
</gene>
<dbReference type="Pfam" id="PF07687">
    <property type="entry name" value="M20_dimer"/>
    <property type="match status" value="1"/>
</dbReference>
<proteinExistence type="predicted"/>
<keyword evidence="8" id="KW-1185">Reference proteome</keyword>
<dbReference type="EMBL" id="REFR01000009">
    <property type="protein sequence ID" value="RMB12337.1"/>
    <property type="molecule type" value="Genomic_DNA"/>
</dbReference>
<dbReference type="Proteomes" id="UP000271227">
    <property type="component" value="Unassembled WGS sequence"/>
</dbReference>
<reference evidence="7 8" key="1">
    <citation type="submission" date="2018-10" db="EMBL/GenBank/DDBJ databases">
        <title>Genomic Encyclopedia of Archaeal and Bacterial Type Strains, Phase II (KMG-II): from individual species to whole genera.</title>
        <authorList>
            <person name="Goeker M."/>
        </authorList>
    </citation>
    <scope>NUCLEOTIDE SEQUENCE [LARGE SCALE GENOMIC DNA]</scope>
    <source>
        <strain evidence="7 8">DSM 25217</strain>
    </source>
</reference>
<dbReference type="RefSeq" id="WP_245998960.1">
    <property type="nucleotide sequence ID" value="NZ_REFR01000009.1"/>
</dbReference>
<dbReference type="GO" id="GO:0004180">
    <property type="term" value="F:carboxypeptidase activity"/>
    <property type="evidence" value="ECO:0007669"/>
    <property type="project" value="UniProtKB-KW"/>
</dbReference>
<accession>A0A3M0CTG5</accession>
<evidence type="ECO:0000256" key="1">
    <source>
        <dbReference type="ARBA" id="ARBA00001947"/>
    </source>
</evidence>
<evidence type="ECO:0000256" key="2">
    <source>
        <dbReference type="ARBA" id="ARBA00022723"/>
    </source>
</evidence>
<dbReference type="NCBIfam" id="NF005602">
    <property type="entry name" value="PRK07338.1"/>
    <property type="match status" value="1"/>
</dbReference>
<keyword evidence="2" id="KW-0479">Metal-binding</keyword>
<name>A0A3M0CTG5_9PROT</name>
<dbReference type="InterPro" id="IPR011650">
    <property type="entry name" value="Peptidase_M20_dimer"/>
</dbReference>
<feature type="active site" evidence="5">
    <location>
        <position position="111"/>
    </location>
</feature>
<comment type="cofactor">
    <cofactor evidence="1">
        <name>Zn(2+)</name>
        <dbReference type="ChEBI" id="CHEBI:29105"/>
    </cofactor>
</comment>
<dbReference type="SUPFAM" id="SSF53187">
    <property type="entry name" value="Zn-dependent exopeptidases"/>
    <property type="match status" value="1"/>
</dbReference>
<evidence type="ECO:0000313" key="8">
    <source>
        <dbReference type="Proteomes" id="UP000271227"/>
    </source>
</evidence>
<dbReference type="InterPro" id="IPR002933">
    <property type="entry name" value="Peptidase_M20"/>
</dbReference>
<feature type="domain" description="Peptidase M20 dimerisation" evidence="6">
    <location>
        <begin position="208"/>
        <end position="308"/>
    </location>
</feature>
<dbReference type="Gene3D" id="3.30.70.360">
    <property type="match status" value="1"/>
</dbReference>
<evidence type="ECO:0000313" key="7">
    <source>
        <dbReference type="EMBL" id="RMB12337.1"/>
    </source>
</evidence>
<evidence type="ECO:0000256" key="4">
    <source>
        <dbReference type="ARBA" id="ARBA00022833"/>
    </source>
</evidence>
<keyword evidence="3" id="KW-0378">Hydrolase</keyword>
<dbReference type="PROSITE" id="PS00758">
    <property type="entry name" value="ARGE_DAPE_CPG2_1"/>
    <property type="match status" value="1"/>
</dbReference>
<dbReference type="Gene3D" id="3.40.630.10">
    <property type="entry name" value="Zn peptidases"/>
    <property type="match status" value="1"/>
</dbReference>
<dbReference type="PIRSF" id="PIRSF037238">
    <property type="entry name" value="Carboxypeptidase_G2"/>
    <property type="match status" value="1"/>
</dbReference>
<dbReference type="GO" id="GO:0046872">
    <property type="term" value="F:metal ion binding"/>
    <property type="evidence" value="ECO:0007669"/>
    <property type="project" value="UniProtKB-KW"/>
</dbReference>
<dbReference type="SUPFAM" id="SSF55031">
    <property type="entry name" value="Bacterial exopeptidase dimerisation domain"/>
    <property type="match status" value="1"/>
</dbReference>
<dbReference type="InterPro" id="IPR050072">
    <property type="entry name" value="Peptidase_M20A"/>
</dbReference>
<dbReference type="InterPro" id="IPR017150">
    <property type="entry name" value="Pept_M20_glutamate_carboxypep"/>
</dbReference>
<protein>
    <submittedName>
        <fullName evidence="7">Glutamate carboxypeptidase</fullName>
    </submittedName>
</protein>
<keyword evidence="7" id="KW-0121">Carboxypeptidase</keyword>
<keyword evidence="4" id="KW-0862">Zinc</keyword>
<dbReference type="InterPro" id="IPR036264">
    <property type="entry name" value="Bact_exopeptidase_dim_dom"/>
</dbReference>